<dbReference type="GO" id="GO:0003677">
    <property type="term" value="F:DNA binding"/>
    <property type="evidence" value="ECO:0007669"/>
    <property type="project" value="InterPro"/>
</dbReference>
<keyword evidence="1" id="KW-0175">Coiled coil</keyword>
<feature type="coiled-coil region" evidence="1">
    <location>
        <begin position="110"/>
        <end position="144"/>
    </location>
</feature>
<reference evidence="3" key="2">
    <citation type="submission" date="2021-09" db="EMBL/GenBank/DDBJ databases">
        <authorList>
            <person name="Jia N."/>
            <person name="Wang J."/>
            <person name="Shi W."/>
            <person name="Du L."/>
            <person name="Sun Y."/>
            <person name="Zhan W."/>
            <person name="Jiang J."/>
            <person name="Wang Q."/>
            <person name="Zhang B."/>
            <person name="Ji P."/>
            <person name="Sakyi L.B."/>
            <person name="Cui X."/>
            <person name="Yuan T."/>
            <person name="Jiang B."/>
            <person name="Yang W."/>
            <person name="Lam T.T.-Y."/>
            <person name="Chang Q."/>
            <person name="Ding S."/>
            <person name="Wang X."/>
            <person name="Zhu J."/>
            <person name="Ruan X."/>
            <person name="Zhao L."/>
            <person name="Wei J."/>
            <person name="Que T."/>
            <person name="Du C."/>
            <person name="Cheng J."/>
            <person name="Dai P."/>
            <person name="Han X."/>
            <person name="Huang E."/>
            <person name="Gao Y."/>
            <person name="Liu J."/>
            <person name="Shao H."/>
            <person name="Ye R."/>
            <person name="Li L."/>
            <person name="Wei W."/>
            <person name="Wang X."/>
            <person name="Wang C."/>
            <person name="Huo Q."/>
            <person name="Li W."/>
            <person name="Guo W."/>
            <person name="Chen H."/>
            <person name="Chen S."/>
            <person name="Zhou L."/>
            <person name="Zhou L."/>
            <person name="Ni X."/>
            <person name="Tian J."/>
            <person name="Zhou Y."/>
            <person name="Sheng Y."/>
            <person name="Liu T."/>
            <person name="Pan Y."/>
            <person name="Xia L."/>
            <person name="Li J."/>
            <person name="Zhao F."/>
            <person name="Cao W."/>
        </authorList>
    </citation>
    <scope>NUCLEOTIDE SEQUENCE</scope>
    <source>
        <strain evidence="3">Rsan-2018</strain>
        <tissue evidence="3">Larvae</tissue>
    </source>
</reference>
<comment type="caution">
    <text evidence="3">The sequence shown here is derived from an EMBL/GenBank/DDBJ whole genome shotgun (WGS) entry which is preliminary data.</text>
</comment>
<dbReference type="InterPro" id="IPR040391">
    <property type="entry name" value="BEND5"/>
</dbReference>
<proteinExistence type="predicted"/>
<dbReference type="Proteomes" id="UP000821837">
    <property type="component" value="Chromosome 5"/>
</dbReference>
<dbReference type="GO" id="GO:0045892">
    <property type="term" value="P:negative regulation of DNA-templated transcription"/>
    <property type="evidence" value="ECO:0007669"/>
    <property type="project" value="InterPro"/>
</dbReference>
<sequence length="343" mass="39141">MYAYVRFRDDNHRAVVETTDFRNFNPKHKDDFENKWYEVFWQDEVQSDYFKAQVVRLYASREDAEKRGKRVPIPPPPSDDSDASSSDEWEPKAIKKPLHSVQEKEERFKKRNLQLLCAKDEDELENLREENKRLHERIAMLEKALCSKIFETEQMRCSKVGTFPESREVQRTAAVANTVLSRVPNTPEKSDKEFPDEVLVPPSPEDGAVVCKKKAPEEGNLVPFATVGTEVFLGNGVEISRAAFNHLMSRPKDSIFVREASVAIFSTAGLLGRSVTGSVSNRTKTDPKPALDSLKYEALSDFFKHYLQQHCAGAELQLRHRALRKILAMKIADVTKGQILKSQ</sequence>
<gene>
    <name evidence="3" type="ORF">HPB52_011922</name>
</gene>
<evidence type="ECO:0000256" key="2">
    <source>
        <dbReference type="SAM" id="MobiDB-lite"/>
    </source>
</evidence>
<evidence type="ECO:0000256" key="1">
    <source>
        <dbReference type="SAM" id="Coils"/>
    </source>
</evidence>
<dbReference type="PANTHER" id="PTHR14628:SF1">
    <property type="entry name" value="BEN DOMAIN-CONTAINING PROTEIN 5"/>
    <property type="match status" value="1"/>
</dbReference>
<evidence type="ECO:0000313" key="3">
    <source>
        <dbReference type="EMBL" id="KAH7951734.1"/>
    </source>
</evidence>
<dbReference type="VEuPathDB" id="VectorBase:RSAN_053846"/>
<reference evidence="3" key="1">
    <citation type="journal article" date="2020" name="Cell">
        <title>Large-Scale Comparative Analyses of Tick Genomes Elucidate Their Genetic Diversity and Vector Capacities.</title>
        <authorList>
            <consortium name="Tick Genome and Microbiome Consortium (TIGMIC)"/>
            <person name="Jia N."/>
            <person name="Wang J."/>
            <person name="Shi W."/>
            <person name="Du L."/>
            <person name="Sun Y."/>
            <person name="Zhan W."/>
            <person name="Jiang J.F."/>
            <person name="Wang Q."/>
            <person name="Zhang B."/>
            <person name="Ji P."/>
            <person name="Bell-Sakyi L."/>
            <person name="Cui X.M."/>
            <person name="Yuan T.T."/>
            <person name="Jiang B.G."/>
            <person name="Yang W.F."/>
            <person name="Lam T.T."/>
            <person name="Chang Q.C."/>
            <person name="Ding S.J."/>
            <person name="Wang X.J."/>
            <person name="Zhu J.G."/>
            <person name="Ruan X.D."/>
            <person name="Zhao L."/>
            <person name="Wei J.T."/>
            <person name="Ye R.Z."/>
            <person name="Que T.C."/>
            <person name="Du C.H."/>
            <person name="Zhou Y.H."/>
            <person name="Cheng J.X."/>
            <person name="Dai P.F."/>
            <person name="Guo W.B."/>
            <person name="Han X.H."/>
            <person name="Huang E.J."/>
            <person name="Li L.F."/>
            <person name="Wei W."/>
            <person name="Gao Y.C."/>
            <person name="Liu J.Z."/>
            <person name="Shao H.Z."/>
            <person name="Wang X."/>
            <person name="Wang C.C."/>
            <person name="Yang T.C."/>
            <person name="Huo Q.B."/>
            <person name="Li W."/>
            <person name="Chen H.Y."/>
            <person name="Chen S.E."/>
            <person name="Zhou L.G."/>
            <person name="Ni X.B."/>
            <person name="Tian J.H."/>
            <person name="Sheng Y."/>
            <person name="Liu T."/>
            <person name="Pan Y.S."/>
            <person name="Xia L.Y."/>
            <person name="Li J."/>
            <person name="Zhao F."/>
            <person name="Cao W.C."/>
        </authorList>
    </citation>
    <scope>NUCLEOTIDE SEQUENCE</scope>
    <source>
        <strain evidence="3">Rsan-2018</strain>
    </source>
</reference>
<feature type="compositionally biased region" description="Acidic residues" evidence="2">
    <location>
        <begin position="79"/>
        <end position="88"/>
    </location>
</feature>
<feature type="region of interest" description="Disordered" evidence="2">
    <location>
        <begin position="65"/>
        <end position="101"/>
    </location>
</feature>
<dbReference type="PANTHER" id="PTHR14628">
    <property type="entry name" value="BEN DOMAIN-CONTAINING PROTEIN 5"/>
    <property type="match status" value="1"/>
</dbReference>
<dbReference type="AlphaFoldDB" id="A0A9D4PRH5"/>
<organism evidence="3 4">
    <name type="scientific">Rhipicephalus sanguineus</name>
    <name type="common">Brown dog tick</name>
    <name type="synonym">Ixodes sanguineus</name>
    <dbReference type="NCBI Taxonomy" id="34632"/>
    <lineage>
        <taxon>Eukaryota</taxon>
        <taxon>Metazoa</taxon>
        <taxon>Ecdysozoa</taxon>
        <taxon>Arthropoda</taxon>
        <taxon>Chelicerata</taxon>
        <taxon>Arachnida</taxon>
        <taxon>Acari</taxon>
        <taxon>Parasitiformes</taxon>
        <taxon>Ixodida</taxon>
        <taxon>Ixodoidea</taxon>
        <taxon>Ixodidae</taxon>
        <taxon>Rhipicephalinae</taxon>
        <taxon>Rhipicephalus</taxon>
        <taxon>Rhipicephalus</taxon>
    </lineage>
</organism>
<evidence type="ECO:0008006" key="5">
    <source>
        <dbReference type="Google" id="ProtNLM"/>
    </source>
</evidence>
<accession>A0A9D4PRH5</accession>
<dbReference type="Gene3D" id="1.10.10.2590">
    <property type="entry name" value="BEN domain"/>
    <property type="match status" value="1"/>
</dbReference>
<keyword evidence="4" id="KW-1185">Reference proteome</keyword>
<name>A0A9D4PRH5_RHISA</name>
<dbReference type="EMBL" id="JABSTV010001251">
    <property type="protein sequence ID" value="KAH7951734.1"/>
    <property type="molecule type" value="Genomic_DNA"/>
</dbReference>
<protein>
    <recommendedName>
        <fullName evidence="5">BEN domain-containing protein</fullName>
    </recommendedName>
</protein>
<evidence type="ECO:0000313" key="4">
    <source>
        <dbReference type="Proteomes" id="UP000821837"/>
    </source>
</evidence>